<gene>
    <name evidence="3" type="primary">thpR</name>
    <name evidence="3" type="ORF">IEO70_19485</name>
</gene>
<comment type="function">
    <text evidence="2">Hydrolyzes RNA 2',3'-cyclic phosphodiester to an RNA 2'-phosphomonoester.</text>
</comment>
<dbReference type="InterPro" id="IPR009097">
    <property type="entry name" value="Cyclic_Pdiesterase"/>
</dbReference>
<sequence length="186" mass="22234">MKKHYFIALPLPENVKQFLQEKVELLKKQLPFQRWVHRDDLHLTLAFLGDAEPNQLLECWKDCEMALQNEHPFTLHINHFGIFGKKEQPRVFWCAPHSEDQLISIQSAVADACKKNNFALEERPFRPHITLARKYRSEDLFTEGDLRLCQQLLKDCPPFLVEEVTLFETRMDQEPKYIKRERLYLR</sequence>
<dbReference type="SUPFAM" id="SSF55144">
    <property type="entry name" value="LigT-like"/>
    <property type="match status" value="1"/>
</dbReference>
<dbReference type="EC" id="3.1.4.58" evidence="2"/>
<evidence type="ECO:0000256" key="1">
    <source>
        <dbReference type="ARBA" id="ARBA00022801"/>
    </source>
</evidence>
<feature type="active site" description="Proton acceptor" evidence="2">
    <location>
        <position position="128"/>
    </location>
</feature>
<dbReference type="RefSeq" id="WP_191000047.1">
    <property type="nucleotide sequence ID" value="NZ_JACXSI010000070.1"/>
</dbReference>
<feature type="short sequence motif" description="HXTX 1" evidence="2">
    <location>
        <begin position="42"/>
        <end position="45"/>
    </location>
</feature>
<evidence type="ECO:0000313" key="3">
    <source>
        <dbReference type="EMBL" id="MBD3110513.1"/>
    </source>
</evidence>
<dbReference type="PANTHER" id="PTHR35561">
    <property type="entry name" value="RNA 2',3'-CYCLIC PHOSPHODIESTERASE"/>
    <property type="match status" value="1"/>
</dbReference>
<dbReference type="GO" id="GO:0008664">
    <property type="term" value="F:RNA 2',3'-cyclic 3'-phosphodiesterase activity"/>
    <property type="evidence" value="ECO:0007669"/>
    <property type="project" value="UniProtKB-EC"/>
</dbReference>
<keyword evidence="1 2" id="KW-0378">Hydrolase</keyword>
<comment type="caution">
    <text evidence="3">The sequence shown here is derived from an EMBL/GenBank/DDBJ whole genome shotgun (WGS) entry which is preliminary data.</text>
</comment>
<reference evidence="3" key="1">
    <citation type="submission" date="2020-09" db="EMBL/GenBank/DDBJ databases">
        <title>Bacillus faecalis sp. nov., a moderately halophilic bacterium isolated from cow faeces.</title>
        <authorList>
            <person name="Jiang L."/>
            <person name="Lee J."/>
        </authorList>
    </citation>
    <scope>NUCLEOTIDE SEQUENCE</scope>
    <source>
        <strain evidence="3">AGMB 02131</strain>
    </source>
</reference>
<name>A0A927HEI4_9BACI</name>
<dbReference type="NCBIfam" id="TIGR02258">
    <property type="entry name" value="2_5_ligase"/>
    <property type="match status" value="1"/>
</dbReference>
<evidence type="ECO:0000313" key="4">
    <source>
        <dbReference type="Proteomes" id="UP000602076"/>
    </source>
</evidence>
<dbReference type="InterPro" id="IPR004175">
    <property type="entry name" value="RNA_CPDase"/>
</dbReference>
<dbReference type="GO" id="GO:0004113">
    <property type="term" value="F:2',3'-cyclic-nucleotide 3'-phosphodiesterase activity"/>
    <property type="evidence" value="ECO:0007669"/>
    <property type="project" value="InterPro"/>
</dbReference>
<dbReference type="AlphaFoldDB" id="A0A927HEI4"/>
<proteinExistence type="inferred from homology"/>
<accession>A0A927HEI4</accession>
<organism evidence="3 4">
    <name type="scientific">Peribacillus faecalis</name>
    <dbReference type="NCBI Taxonomy" id="2772559"/>
    <lineage>
        <taxon>Bacteria</taxon>
        <taxon>Bacillati</taxon>
        <taxon>Bacillota</taxon>
        <taxon>Bacilli</taxon>
        <taxon>Bacillales</taxon>
        <taxon>Bacillaceae</taxon>
        <taxon>Peribacillus</taxon>
    </lineage>
</organism>
<comment type="catalytic activity">
    <reaction evidence="2">
        <text>a 3'-end 2',3'-cyclophospho-ribonucleotide-RNA + H2O = a 3'-end 2'-phospho-ribonucleotide-RNA + H(+)</text>
        <dbReference type="Rhea" id="RHEA:11828"/>
        <dbReference type="Rhea" id="RHEA-COMP:10464"/>
        <dbReference type="Rhea" id="RHEA-COMP:17353"/>
        <dbReference type="ChEBI" id="CHEBI:15377"/>
        <dbReference type="ChEBI" id="CHEBI:15378"/>
        <dbReference type="ChEBI" id="CHEBI:83064"/>
        <dbReference type="ChEBI" id="CHEBI:173113"/>
        <dbReference type="EC" id="3.1.4.58"/>
    </reaction>
</comment>
<dbReference type="Pfam" id="PF13563">
    <property type="entry name" value="2_5_RNA_ligase2"/>
    <property type="match status" value="1"/>
</dbReference>
<evidence type="ECO:0000256" key="2">
    <source>
        <dbReference type="HAMAP-Rule" id="MF_01940"/>
    </source>
</evidence>
<dbReference type="PANTHER" id="PTHR35561:SF1">
    <property type="entry name" value="RNA 2',3'-CYCLIC PHOSPHODIESTERASE"/>
    <property type="match status" value="1"/>
</dbReference>
<feature type="active site" description="Proton donor" evidence="2">
    <location>
        <position position="42"/>
    </location>
</feature>
<keyword evidence="4" id="KW-1185">Reference proteome</keyword>
<dbReference type="Proteomes" id="UP000602076">
    <property type="component" value="Unassembled WGS sequence"/>
</dbReference>
<comment type="similarity">
    <text evidence="2">Belongs to the 2H phosphoesterase superfamily. ThpR family.</text>
</comment>
<feature type="short sequence motif" description="HXTX 2" evidence="2">
    <location>
        <begin position="128"/>
        <end position="131"/>
    </location>
</feature>
<dbReference type="HAMAP" id="MF_01940">
    <property type="entry name" value="RNA_CPDase"/>
    <property type="match status" value="1"/>
</dbReference>
<protein>
    <recommendedName>
        <fullName evidence="2">RNA 2',3'-cyclic phosphodiesterase</fullName>
        <shortName evidence="2">RNA 2',3'-CPDase</shortName>
        <ecNumber evidence="2">3.1.4.58</ecNumber>
    </recommendedName>
</protein>
<dbReference type="Gene3D" id="3.90.1140.10">
    <property type="entry name" value="Cyclic phosphodiesterase"/>
    <property type="match status" value="1"/>
</dbReference>
<dbReference type="EMBL" id="JACXSI010000070">
    <property type="protein sequence ID" value="MBD3110513.1"/>
    <property type="molecule type" value="Genomic_DNA"/>
</dbReference>